<dbReference type="SUPFAM" id="SSF48317">
    <property type="entry name" value="Acid phosphatase/Vanadium-dependent haloperoxidase"/>
    <property type="match status" value="1"/>
</dbReference>
<keyword evidence="1" id="KW-1133">Transmembrane helix</keyword>
<feature type="transmembrane region" description="Helical" evidence="1">
    <location>
        <begin position="67"/>
        <end position="85"/>
    </location>
</feature>
<sequence length="221" mass="23356">MSGAERIKYYAQTILGPMLLMAVTTYGAGTLVFAHLSGEAAVSRAVAAGRTALGNELTDLGSSLSDTPYVVALTALAAVVLRMVLRRWRESLFLVAAVWSQSLVFLATTEAVGRRRPPVPHLDEAPPTSSFPSGHVSAAVALYCGLALVLATHVRSRALQALIWVAGAAAPVAVGVSRVYRGMHFVSDVLWGLLLGAGCVAMAAWAILYGRPGRDRQRSRS</sequence>
<dbReference type="PANTHER" id="PTHR14969">
    <property type="entry name" value="SPHINGOSINE-1-PHOSPHATE PHOSPHOHYDROLASE"/>
    <property type="match status" value="1"/>
</dbReference>
<dbReference type="Gene3D" id="1.20.144.10">
    <property type="entry name" value="Phosphatidic acid phosphatase type 2/haloperoxidase"/>
    <property type="match status" value="1"/>
</dbReference>
<dbReference type="Proteomes" id="UP000198683">
    <property type="component" value="Unassembled WGS sequence"/>
</dbReference>
<feature type="transmembrane region" description="Helical" evidence="1">
    <location>
        <begin position="12"/>
        <end position="34"/>
    </location>
</feature>
<dbReference type="InterPro" id="IPR000326">
    <property type="entry name" value="PAP2/HPO"/>
</dbReference>
<feature type="transmembrane region" description="Helical" evidence="1">
    <location>
        <begin position="92"/>
        <end position="113"/>
    </location>
</feature>
<organism evidence="3 4">
    <name type="scientific">Nonomuraea maritima</name>
    <dbReference type="NCBI Taxonomy" id="683260"/>
    <lineage>
        <taxon>Bacteria</taxon>
        <taxon>Bacillati</taxon>
        <taxon>Actinomycetota</taxon>
        <taxon>Actinomycetes</taxon>
        <taxon>Streptosporangiales</taxon>
        <taxon>Streptosporangiaceae</taxon>
        <taxon>Nonomuraea</taxon>
    </lineage>
</organism>
<name>A0A1G8S652_9ACTN</name>
<evidence type="ECO:0000259" key="2">
    <source>
        <dbReference type="SMART" id="SM00014"/>
    </source>
</evidence>
<evidence type="ECO:0000313" key="3">
    <source>
        <dbReference type="EMBL" id="SDJ24667.1"/>
    </source>
</evidence>
<dbReference type="RefSeq" id="WP_090758545.1">
    <property type="nucleotide sequence ID" value="NZ_FNFB01000001.1"/>
</dbReference>
<feature type="transmembrane region" description="Helical" evidence="1">
    <location>
        <begin position="133"/>
        <end position="151"/>
    </location>
</feature>
<dbReference type="SMART" id="SM00014">
    <property type="entry name" value="acidPPc"/>
    <property type="match status" value="1"/>
</dbReference>
<dbReference type="STRING" id="683260.SAMN05421874_101186"/>
<feature type="transmembrane region" description="Helical" evidence="1">
    <location>
        <begin position="189"/>
        <end position="210"/>
    </location>
</feature>
<dbReference type="Pfam" id="PF01569">
    <property type="entry name" value="PAP2"/>
    <property type="match status" value="1"/>
</dbReference>
<proteinExistence type="predicted"/>
<accession>A0A1G8S652</accession>
<keyword evidence="1" id="KW-0472">Membrane</keyword>
<dbReference type="OrthoDB" id="5289372at2"/>
<protein>
    <submittedName>
        <fullName evidence="3">Undecaprenyl-diphosphatase</fullName>
    </submittedName>
</protein>
<keyword evidence="4" id="KW-1185">Reference proteome</keyword>
<dbReference type="CDD" id="cd03392">
    <property type="entry name" value="PAP2_like_2"/>
    <property type="match status" value="1"/>
</dbReference>
<dbReference type="EMBL" id="FNFB01000001">
    <property type="protein sequence ID" value="SDJ24667.1"/>
    <property type="molecule type" value="Genomic_DNA"/>
</dbReference>
<feature type="domain" description="Phosphatidic acid phosphatase type 2/haloperoxidase" evidence="2">
    <location>
        <begin position="91"/>
        <end position="204"/>
    </location>
</feature>
<gene>
    <name evidence="3" type="ORF">SAMN05421874_101186</name>
</gene>
<evidence type="ECO:0000256" key="1">
    <source>
        <dbReference type="SAM" id="Phobius"/>
    </source>
</evidence>
<reference evidence="3 4" key="1">
    <citation type="submission" date="2016-10" db="EMBL/GenBank/DDBJ databases">
        <authorList>
            <person name="de Groot N.N."/>
        </authorList>
    </citation>
    <scope>NUCLEOTIDE SEQUENCE [LARGE SCALE GENOMIC DNA]</scope>
    <source>
        <strain evidence="3 4">CGMCC 4.5681</strain>
    </source>
</reference>
<keyword evidence="1" id="KW-0812">Transmembrane</keyword>
<dbReference type="AlphaFoldDB" id="A0A1G8S652"/>
<feature type="transmembrane region" description="Helical" evidence="1">
    <location>
        <begin position="158"/>
        <end position="177"/>
    </location>
</feature>
<evidence type="ECO:0000313" key="4">
    <source>
        <dbReference type="Proteomes" id="UP000198683"/>
    </source>
</evidence>
<dbReference type="PANTHER" id="PTHR14969:SF13">
    <property type="entry name" value="AT30094P"/>
    <property type="match status" value="1"/>
</dbReference>
<dbReference type="InterPro" id="IPR036938">
    <property type="entry name" value="PAP2/HPO_sf"/>
</dbReference>